<feature type="compositionally biased region" description="Basic and acidic residues" evidence="1">
    <location>
        <begin position="1"/>
        <end position="31"/>
    </location>
</feature>
<dbReference type="EMBL" id="CM015730">
    <property type="protein sequence ID" value="KAF3703810.1"/>
    <property type="molecule type" value="Genomic_DNA"/>
</dbReference>
<dbReference type="Proteomes" id="UP000503349">
    <property type="component" value="Chromosome 19"/>
</dbReference>
<accession>A0A6G1QM75</accession>
<reference evidence="3" key="2">
    <citation type="submission" date="2019-02" db="EMBL/GenBank/DDBJ databases">
        <title>Opniocepnalus argus Var Kimnra genome.</title>
        <authorList>
            <person name="Zhou C."/>
            <person name="Xiao S."/>
        </authorList>
    </citation>
    <scope>NUCLEOTIDE SEQUENCE [LARGE SCALE GENOMIC DNA]</scope>
</reference>
<evidence type="ECO:0000313" key="2">
    <source>
        <dbReference type="EMBL" id="KAF3703810.1"/>
    </source>
</evidence>
<sequence>MESDVGRERGTPSLEGLDRGDELRVFPRDPDSDGVDLRGACQHTPELAGTCKVDPHSIRGAVSCVVH</sequence>
<evidence type="ECO:0000256" key="1">
    <source>
        <dbReference type="SAM" id="MobiDB-lite"/>
    </source>
</evidence>
<gene>
    <name evidence="2" type="ORF">EXN66_Car019498</name>
</gene>
<name>A0A6G1QM75_CHAAH</name>
<feature type="region of interest" description="Disordered" evidence="1">
    <location>
        <begin position="1"/>
        <end position="34"/>
    </location>
</feature>
<proteinExistence type="predicted"/>
<organism evidence="2 3">
    <name type="scientific">Channa argus</name>
    <name type="common">Northern snakehead</name>
    <name type="synonym">Ophicephalus argus</name>
    <dbReference type="NCBI Taxonomy" id="215402"/>
    <lineage>
        <taxon>Eukaryota</taxon>
        <taxon>Metazoa</taxon>
        <taxon>Chordata</taxon>
        <taxon>Craniata</taxon>
        <taxon>Vertebrata</taxon>
        <taxon>Euteleostomi</taxon>
        <taxon>Actinopterygii</taxon>
        <taxon>Neopterygii</taxon>
        <taxon>Teleostei</taxon>
        <taxon>Neoteleostei</taxon>
        <taxon>Acanthomorphata</taxon>
        <taxon>Anabantaria</taxon>
        <taxon>Anabantiformes</taxon>
        <taxon>Channoidei</taxon>
        <taxon>Channidae</taxon>
        <taxon>Channa</taxon>
    </lineage>
</organism>
<reference evidence="2 3" key="1">
    <citation type="submission" date="2019-02" db="EMBL/GenBank/DDBJ databases">
        <title>Opniocepnalus argus genome.</title>
        <authorList>
            <person name="Zhou C."/>
            <person name="Xiao S."/>
        </authorList>
    </citation>
    <scope>NUCLEOTIDE SEQUENCE [LARGE SCALE GENOMIC DNA]</scope>
    <source>
        <strain evidence="2">OARG1902GOOAL</strain>
        <tissue evidence="2">Muscle</tissue>
    </source>
</reference>
<evidence type="ECO:0000313" key="3">
    <source>
        <dbReference type="Proteomes" id="UP000503349"/>
    </source>
</evidence>
<dbReference type="AlphaFoldDB" id="A0A6G1QM75"/>
<protein>
    <submittedName>
        <fullName evidence="2">Uncharacterized protein</fullName>
    </submittedName>
</protein>
<keyword evidence="3" id="KW-1185">Reference proteome</keyword>